<gene>
    <name evidence="4" type="ORF">LSG31_03785</name>
</gene>
<accession>A0ABY4CLP6</accession>
<evidence type="ECO:0000256" key="1">
    <source>
        <dbReference type="ARBA" id="ARBA00006739"/>
    </source>
</evidence>
<protein>
    <submittedName>
        <fullName evidence="4">Glycosyltransferase</fullName>
        <ecNumber evidence="4">2.4.-.-</ecNumber>
    </submittedName>
</protein>
<evidence type="ECO:0000259" key="3">
    <source>
        <dbReference type="Pfam" id="PF08484"/>
    </source>
</evidence>
<dbReference type="Pfam" id="PF08484">
    <property type="entry name" value="Methyltransf_14"/>
    <property type="match status" value="1"/>
</dbReference>
<dbReference type="Proteomes" id="UP000830167">
    <property type="component" value="Chromosome"/>
</dbReference>
<keyword evidence="5" id="KW-1185">Reference proteome</keyword>
<feature type="domain" description="C-methyltransferase" evidence="3">
    <location>
        <begin position="349"/>
        <end position="446"/>
    </location>
</feature>
<dbReference type="EC" id="2.4.-.-" evidence="4"/>
<feature type="domain" description="Glycosyltransferase 2-like" evidence="2">
    <location>
        <begin position="9"/>
        <end position="117"/>
    </location>
</feature>
<name>A0ABY4CLP6_9BACL</name>
<dbReference type="InterPro" id="IPR013691">
    <property type="entry name" value="MeTrfase_14"/>
</dbReference>
<dbReference type="PANTHER" id="PTHR22916:SF3">
    <property type="entry name" value="UDP-GLCNAC:BETAGAL BETA-1,3-N-ACETYLGLUCOSAMINYLTRANSFERASE-LIKE PROTEIN 1"/>
    <property type="match status" value="1"/>
</dbReference>
<keyword evidence="4" id="KW-0328">Glycosyltransferase</keyword>
<comment type="similarity">
    <text evidence="1">Belongs to the glycosyltransferase 2 family.</text>
</comment>
<dbReference type="PANTHER" id="PTHR22916">
    <property type="entry name" value="GLYCOSYLTRANSFERASE"/>
    <property type="match status" value="1"/>
</dbReference>
<dbReference type="CDD" id="cd00761">
    <property type="entry name" value="Glyco_tranf_GTA_type"/>
    <property type="match status" value="1"/>
</dbReference>
<dbReference type="InterPro" id="IPR001173">
    <property type="entry name" value="Glyco_trans_2-like"/>
</dbReference>
<evidence type="ECO:0000313" key="5">
    <source>
        <dbReference type="Proteomes" id="UP000830167"/>
    </source>
</evidence>
<dbReference type="SUPFAM" id="SSF53448">
    <property type="entry name" value="Nucleotide-diphospho-sugar transferases"/>
    <property type="match status" value="1"/>
</dbReference>
<keyword evidence="4" id="KW-0808">Transferase</keyword>
<sequence>MKENQPVLSICIPTYNRAELLKLSLESLIPQASEFNGEVEIVISDNCSTDHTKDICMEYKDVDYFCYSRNSENIGTTRNIMTLTSSLAKGEYCWVIGDDDLIIDGQLSKIIGRLKLHLEIDYFFVNFFFKSIKERNEIILNKKSKYIPTSEEVMCKDTSEKVLEKWEDTLKIENLYPAELHTHIVSHIFRRKMWNELINTIDVKDDAFSSLDNTFPHIKILATALTGKRIYYFGEPSVLFSYDSQEWTGYLPIIIMDRVQELLELYESLGIDENIINHCKTYFFKRNGENIIKIISNKDLLSKNNQSLKRFLQRNLDNETFIDALIEGIQKYTLNIDESIYSKFTVQFFLSIVNGFLKEKKSIGIWGSGDVGKSLLQFEVIRNNISCIIDTNPRKQGQKFSNTNLVIQPPEYLNENPVDVLIIASFSFASNILYEIRNLYNIKTKVVSIDGVCVN</sequence>
<dbReference type="Gene3D" id="3.90.550.10">
    <property type="entry name" value="Spore Coat Polysaccharide Biosynthesis Protein SpsA, Chain A"/>
    <property type="match status" value="1"/>
</dbReference>
<organism evidence="4 5">
    <name type="scientific">Fodinisporobacter ferrooxydans</name>
    <dbReference type="NCBI Taxonomy" id="2901836"/>
    <lineage>
        <taxon>Bacteria</taxon>
        <taxon>Bacillati</taxon>
        <taxon>Bacillota</taxon>
        <taxon>Bacilli</taxon>
        <taxon>Bacillales</taxon>
        <taxon>Alicyclobacillaceae</taxon>
        <taxon>Fodinisporobacter</taxon>
    </lineage>
</organism>
<dbReference type="InterPro" id="IPR029044">
    <property type="entry name" value="Nucleotide-diphossugar_trans"/>
</dbReference>
<dbReference type="EMBL" id="CP089291">
    <property type="protein sequence ID" value="UOF91385.1"/>
    <property type="molecule type" value="Genomic_DNA"/>
</dbReference>
<dbReference type="Gene3D" id="3.40.50.720">
    <property type="entry name" value="NAD(P)-binding Rossmann-like Domain"/>
    <property type="match status" value="1"/>
</dbReference>
<dbReference type="Pfam" id="PF00535">
    <property type="entry name" value="Glycos_transf_2"/>
    <property type="match status" value="1"/>
</dbReference>
<reference evidence="4" key="1">
    <citation type="submission" date="2021-12" db="EMBL/GenBank/DDBJ databases">
        <title>Alicyclobacillaceae gen. nov., sp. nov., isolated from chalcocite enrichment system.</title>
        <authorList>
            <person name="Jiang Z."/>
        </authorList>
    </citation>
    <scope>NUCLEOTIDE SEQUENCE</scope>
    <source>
        <strain evidence="4">MYW30-H2</strain>
    </source>
</reference>
<evidence type="ECO:0000259" key="2">
    <source>
        <dbReference type="Pfam" id="PF00535"/>
    </source>
</evidence>
<evidence type="ECO:0000313" key="4">
    <source>
        <dbReference type="EMBL" id="UOF91385.1"/>
    </source>
</evidence>
<dbReference type="GO" id="GO:0016757">
    <property type="term" value="F:glycosyltransferase activity"/>
    <property type="evidence" value="ECO:0007669"/>
    <property type="project" value="UniProtKB-KW"/>
</dbReference>
<dbReference type="RefSeq" id="WP_347438078.1">
    <property type="nucleotide sequence ID" value="NZ_CP089291.1"/>
</dbReference>
<proteinExistence type="inferred from homology"/>